<sequence>MKRNAESIAVLTGDKGYDDQKLRLLARDHDIRPLIKHREFISLHKAWNARLDSNLYHRRNMNETVNAAIKQKFGAFVRSRRWWKQFRELVIKCVVYNLTKYRYFA</sequence>
<accession>A0A1H7T213</accession>
<evidence type="ECO:0000259" key="1">
    <source>
        <dbReference type="Pfam" id="PF01609"/>
    </source>
</evidence>
<dbReference type="InterPro" id="IPR002559">
    <property type="entry name" value="Transposase_11"/>
</dbReference>
<dbReference type="AlphaFoldDB" id="A0A1H7T213"/>
<dbReference type="Pfam" id="PF01609">
    <property type="entry name" value="DDE_Tnp_1"/>
    <property type="match status" value="1"/>
</dbReference>
<evidence type="ECO:0000313" key="2">
    <source>
        <dbReference type="EMBL" id="SEL78565.1"/>
    </source>
</evidence>
<gene>
    <name evidence="2" type="ORF">SAMN04488691_10828</name>
</gene>
<evidence type="ECO:0000313" key="3">
    <source>
        <dbReference type="Proteomes" id="UP000183894"/>
    </source>
</evidence>
<dbReference type="GO" id="GO:0003677">
    <property type="term" value="F:DNA binding"/>
    <property type="evidence" value="ECO:0007669"/>
    <property type="project" value="InterPro"/>
</dbReference>
<protein>
    <recommendedName>
        <fullName evidence="1">Transposase IS4-like domain-containing protein</fullName>
    </recommendedName>
</protein>
<dbReference type="GO" id="GO:0004803">
    <property type="term" value="F:transposase activity"/>
    <property type="evidence" value="ECO:0007669"/>
    <property type="project" value="InterPro"/>
</dbReference>
<name>A0A1H7T213_HALLR</name>
<dbReference type="GO" id="GO:0006313">
    <property type="term" value="P:DNA transposition"/>
    <property type="evidence" value="ECO:0007669"/>
    <property type="project" value="InterPro"/>
</dbReference>
<dbReference type="EMBL" id="FOAD01000008">
    <property type="protein sequence ID" value="SEL78565.1"/>
    <property type="molecule type" value="Genomic_DNA"/>
</dbReference>
<dbReference type="Proteomes" id="UP000183894">
    <property type="component" value="Unassembled WGS sequence"/>
</dbReference>
<reference evidence="2 3" key="1">
    <citation type="submission" date="2016-10" db="EMBL/GenBank/DDBJ databases">
        <authorList>
            <person name="de Groot N.N."/>
        </authorList>
    </citation>
    <scope>NUCLEOTIDE SEQUENCE [LARGE SCALE GENOMIC DNA]</scope>
    <source>
        <strain evidence="2 3">CDM_5</strain>
    </source>
</reference>
<feature type="domain" description="Transposase IS4-like" evidence="1">
    <location>
        <begin position="7"/>
        <end position="98"/>
    </location>
</feature>
<proteinExistence type="predicted"/>
<organism evidence="2 3">
    <name type="scientific">Haloferax larsenii</name>
    <dbReference type="NCBI Taxonomy" id="302484"/>
    <lineage>
        <taxon>Archaea</taxon>
        <taxon>Methanobacteriati</taxon>
        <taxon>Methanobacteriota</taxon>
        <taxon>Stenosarchaea group</taxon>
        <taxon>Halobacteria</taxon>
        <taxon>Halobacteriales</taxon>
        <taxon>Haloferacaceae</taxon>
        <taxon>Haloferax</taxon>
    </lineage>
</organism>